<name>A0A7L9RV11_9PROT</name>
<dbReference type="EMBL" id="CP054719">
    <property type="protein sequence ID" value="QOL20349.1"/>
    <property type="molecule type" value="Genomic_DNA"/>
</dbReference>
<dbReference type="Proteomes" id="UP000594001">
    <property type="component" value="Chromosome"/>
</dbReference>
<accession>A0A7L9RV11</accession>
<dbReference type="AlphaFoldDB" id="A0A7L9RV11"/>
<organism evidence="1 2">
    <name type="scientific">Candidatus Bodocaedibacter vickermanii</name>
    <dbReference type="NCBI Taxonomy" id="2741701"/>
    <lineage>
        <taxon>Bacteria</taxon>
        <taxon>Pseudomonadati</taxon>
        <taxon>Pseudomonadota</taxon>
        <taxon>Alphaproteobacteria</taxon>
        <taxon>Holosporales</taxon>
        <taxon>Candidatus Paracaedibacteraceae</taxon>
        <taxon>Candidatus Bodocaedibacter</taxon>
    </lineage>
</organism>
<evidence type="ECO:0000313" key="1">
    <source>
        <dbReference type="EMBL" id="QOL20349.1"/>
    </source>
</evidence>
<reference evidence="1 2" key="1">
    <citation type="submission" date="2020-06" db="EMBL/GenBank/DDBJ databases">
        <title>The endosymbiont of the kinetoplastid Bodo saltans is a Paracaedibacter-like alpha-proteobacterium possessing a putative toxin-antitoxin system.</title>
        <authorList>
            <person name="Midha S."/>
            <person name="Rigden D.J."/>
            <person name="Siozios S."/>
            <person name="Hurst G.D.D."/>
            <person name="Jackson A.P."/>
        </authorList>
    </citation>
    <scope>NUCLEOTIDE SEQUENCE [LARGE SCALE GENOMIC DNA]</scope>
    <source>
        <strain evidence="1">Lake Konstanz</strain>
    </source>
</reference>
<evidence type="ECO:0000313" key="2">
    <source>
        <dbReference type="Proteomes" id="UP000594001"/>
    </source>
</evidence>
<protein>
    <submittedName>
        <fullName evidence="1">Uncharacterized protein</fullName>
    </submittedName>
</protein>
<proteinExistence type="predicted"/>
<sequence length="113" mass="13033">MILRYFVEECVLVPCCCLKALCVRFSKLSYIKSVSDHIGSKQRDVASISVMRFVKLQSVSDQMFKTERIPSNPHVQKEPHFLHEWGKADFIDRLKSVFYEPVGSRGCLQGCIY</sequence>
<gene>
    <name evidence="1" type="ORF">CPBP_01141</name>
</gene>
<keyword evidence="2" id="KW-1185">Reference proteome</keyword>
<dbReference type="KEGG" id="pbal:CPBP_01141"/>